<dbReference type="InterPro" id="IPR000644">
    <property type="entry name" value="CBS_dom"/>
</dbReference>
<comment type="caution">
    <text evidence="4">The sequence shown here is derived from an EMBL/GenBank/DDBJ whole genome shotgun (WGS) entry which is preliminary data.</text>
</comment>
<sequence>MAQHPDRPVSTIMSWPVATIDHEATLAEAAEALATDDIGALLVLRDHALVGIVSERDVVLHVAAGTDLTHLQVGEVMSGDLVTTPPDATIVSAARLMTDADVRHLPVLQDGLIAGLLSIRDVVPVLTAAVGDDEVVIVPSGTRLIVRGA</sequence>
<name>A0ABN2Y591_9ACTN</name>
<protein>
    <recommendedName>
        <fullName evidence="3">CBS domain-containing protein</fullName>
    </recommendedName>
</protein>
<proteinExistence type="predicted"/>
<evidence type="ECO:0000256" key="1">
    <source>
        <dbReference type="ARBA" id="ARBA00023122"/>
    </source>
</evidence>
<feature type="domain" description="CBS" evidence="3">
    <location>
        <begin position="13"/>
        <end position="68"/>
    </location>
</feature>
<evidence type="ECO:0000313" key="5">
    <source>
        <dbReference type="Proteomes" id="UP001500575"/>
    </source>
</evidence>
<dbReference type="PROSITE" id="PS51371">
    <property type="entry name" value="CBS"/>
    <property type="match status" value="2"/>
</dbReference>
<dbReference type="Pfam" id="PF00571">
    <property type="entry name" value="CBS"/>
    <property type="match status" value="2"/>
</dbReference>
<evidence type="ECO:0000313" key="4">
    <source>
        <dbReference type="EMBL" id="GAA2121521.1"/>
    </source>
</evidence>
<dbReference type="RefSeq" id="WP_344303140.1">
    <property type="nucleotide sequence ID" value="NZ_BAAAQQ010000007.1"/>
</dbReference>
<dbReference type="Gene3D" id="3.10.580.10">
    <property type="entry name" value="CBS-domain"/>
    <property type="match status" value="1"/>
</dbReference>
<gene>
    <name evidence="4" type="ORF">GCM10009843_15830</name>
</gene>
<dbReference type="InterPro" id="IPR046342">
    <property type="entry name" value="CBS_dom_sf"/>
</dbReference>
<keyword evidence="1 2" id="KW-0129">CBS domain</keyword>
<accession>A0ABN2Y591</accession>
<dbReference type="SUPFAM" id="SSF54631">
    <property type="entry name" value="CBS-domain pair"/>
    <property type="match status" value="1"/>
</dbReference>
<reference evidence="4 5" key="1">
    <citation type="journal article" date="2019" name="Int. J. Syst. Evol. Microbiol.">
        <title>The Global Catalogue of Microorganisms (GCM) 10K type strain sequencing project: providing services to taxonomists for standard genome sequencing and annotation.</title>
        <authorList>
            <consortium name="The Broad Institute Genomics Platform"/>
            <consortium name="The Broad Institute Genome Sequencing Center for Infectious Disease"/>
            <person name="Wu L."/>
            <person name="Ma J."/>
        </authorList>
    </citation>
    <scope>NUCLEOTIDE SEQUENCE [LARGE SCALE GENOMIC DNA]</scope>
    <source>
        <strain evidence="4 5">JCM 16021</strain>
    </source>
</reference>
<dbReference type="EMBL" id="BAAAQQ010000007">
    <property type="protein sequence ID" value="GAA2121521.1"/>
    <property type="molecule type" value="Genomic_DNA"/>
</dbReference>
<dbReference type="PANTHER" id="PTHR43080">
    <property type="entry name" value="CBS DOMAIN-CONTAINING PROTEIN CBSX3, MITOCHONDRIAL"/>
    <property type="match status" value="1"/>
</dbReference>
<dbReference type="SMART" id="SM00116">
    <property type="entry name" value="CBS"/>
    <property type="match status" value="2"/>
</dbReference>
<organism evidence="4 5">
    <name type="scientific">Nocardioides bigeumensis</name>
    <dbReference type="NCBI Taxonomy" id="433657"/>
    <lineage>
        <taxon>Bacteria</taxon>
        <taxon>Bacillati</taxon>
        <taxon>Actinomycetota</taxon>
        <taxon>Actinomycetes</taxon>
        <taxon>Propionibacteriales</taxon>
        <taxon>Nocardioidaceae</taxon>
        <taxon>Nocardioides</taxon>
    </lineage>
</organism>
<evidence type="ECO:0000259" key="3">
    <source>
        <dbReference type="PROSITE" id="PS51371"/>
    </source>
</evidence>
<feature type="domain" description="CBS" evidence="3">
    <location>
        <begin position="77"/>
        <end position="134"/>
    </location>
</feature>
<dbReference type="PANTHER" id="PTHR43080:SF2">
    <property type="entry name" value="CBS DOMAIN-CONTAINING PROTEIN"/>
    <property type="match status" value="1"/>
</dbReference>
<dbReference type="InterPro" id="IPR051257">
    <property type="entry name" value="Diverse_CBS-Domain"/>
</dbReference>
<keyword evidence="5" id="KW-1185">Reference proteome</keyword>
<evidence type="ECO:0000256" key="2">
    <source>
        <dbReference type="PROSITE-ProRule" id="PRU00703"/>
    </source>
</evidence>
<dbReference type="Proteomes" id="UP001500575">
    <property type="component" value="Unassembled WGS sequence"/>
</dbReference>